<dbReference type="RefSeq" id="WP_004951871.1">
    <property type="nucleotide sequence ID" value="NZ_PESE01000007.1"/>
</dbReference>
<evidence type="ECO:0000256" key="3">
    <source>
        <dbReference type="ARBA" id="ARBA00022630"/>
    </source>
</evidence>
<sequence>MTQKIVIAGSGFAGFWAAVSAMRAIALAGKTGAIEVTMVSPTPNVTIRPRLYEAVLENMNPDISSQLAAVGVHHLAGLVEQVDTASQSLVVRQADGQKISLDYDRLVLATGSRLFVPAVPGFAEYGFNVDTLENAQRLDSHLKALTDKAETSARNSVVVVGGGLTGLESAAEMPMRLRDILGSQADIRVVIVDTAPEVGAGMGAESAAVIQQALAECGVESRAGVRVTAMDADSVTLSNGERIATNTVILAAGMRASPLTEQIPGERDGSGRVIGDAFLRAPAAAGVFVTGDTVKAATDDCGNYNLMSCQHAMSLGRVAGHNAAAELTGLPVHPYSQPKYVTCLDLGPWGALYTEGWDRQVRFTRQEGKKIKQEINTQWIYPPAPDRDALFAVANPDFVIVP</sequence>
<comment type="cofactor">
    <cofactor evidence="1">
        <name>FAD</name>
        <dbReference type="ChEBI" id="CHEBI:57692"/>
    </cofactor>
</comment>
<accession>A0A318NTX3</accession>
<keyword evidence="5" id="KW-0560">Oxidoreductase</keyword>
<dbReference type="PANTHER" id="PTHR42913">
    <property type="entry name" value="APOPTOSIS-INDUCING FACTOR 1"/>
    <property type="match status" value="1"/>
</dbReference>
<dbReference type="PRINTS" id="PR00368">
    <property type="entry name" value="FADPNR"/>
</dbReference>
<evidence type="ECO:0000313" key="7">
    <source>
        <dbReference type="EMBL" id="PYD37319.1"/>
    </source>
</evidence>
<keyword evidence="4" id="KW-0274">FAD</keyword>
<dbReference type="SUPFAM" id="SSF51905">
    <property type="entry name" value="FAD/NAD(P)-binding domain"/>
    <property type="match status" value="1"/>
</dbReference>
<evidence type="ECO:0000256" key="4">
    <source>
        <dbReference type="ARBA" id="ARBA00022827"/>
    </source>
</evidence>
<evidence type="ECO:0000259" key="6">
    <source>
        <dbReference type="Pfam" id="PF07992"/>
    </source>
</evidence>
<dbReference type="Gene3D" id="3.50.50.100">
    <property type="match status" value="1"/>
</dbReference>
<dbReference type="InterPro" id="IPR023753">
    <property type="entry name" value="FAD/NAD-binding_dom"/>
</dbReference>
<dbReference type="Proteomes" id="UP000248196">
    <property type="component" value="Unassembled WGS sequence"/>
</dbReference>
<name>A0A318NTX3_SERPL</name>
<dbReference type="GO" id="GO:0003955">
    <property type="term" value="F:NAD(P)H dehydrogenase (quinone) activity"/>
    <property type="evidence" value="ECO:0007669"/>
    <property type="project" value="TreeGrafter"/>
</dbReference>
<dbReference type="PANTHER" id="PTHR42913:SF3">
    <property type="entry name" value="64 KDA MITOCHONDRIAL NADH DEHYDROGENASE (EUROFUNG)"/>
    <property type="match status" value="1"/>
</dbReference>
<dbReference type="InterPro" id="IPR036188">
    <property type="entry name" value="FAD/NAD-bd_sf"/>
</dbReference>
<dbReference type="PRINTS" id="PR00469">
    <property type="entry name" value="PNDRDTASEII"/>
</dbReference>
<dbReference type="OrthoDB" id="9781621at2"/>
<dbReference type="EMBL" id="PESE01000007">
    <property type="protein sequence ID" value="PYD37319.1"/>
    <property type="molecule type" value="Genomic_DNA"/>
</dbReference>
<dbReference type="GO" id="GO:0019646">
    <property type="term" value="P:aerobic electron transport chain"/>
    <property type="evidence" value="ECO:0007669"/>
    <property type="project" value="TreeGrafter"/>
</dbReference>
<dbReference type="InterPro" id="IPR051169">
    <property type="entry name" value="NADH-Q_oxidoreductase"/>
</dbReference>
<evidence type="ECO:0000313" key="8">
    <source>
        <dbReference type="Proteomes" id="UP000248196"/>
    </source>
</evidence>
<comment type="caution">
    <text evidence="7">The sequence shown here is derived from an EMBL/GenBank/DDBJ whole genome shotgun (WGS) entry which is preliminary data.</text>
</comment>
<gene>
    <name evidence="7" type="ORF">CT690_20680</name>
</gene>
<evidence type="ECO:0000256" key="1">
    <source>
        <dbReference type="ARBA" id="ARBA00001974"/>
    </source>
</evidence>
<reference evidence="7 8" key="1">
    <citation type="submission" date="2017-11" db="EMBL/GenBank/DDBJ databases">
        <title>Genome sequence of the oocydin A producing rhizobacterium Serratia plymuthica 4Rx5.</title>
        <authorList>
            <person name="Matilla M.A."/>
            <person name="Udaondo Z."/>
            <person name="Salmond G.P.C."/>
        </authorList>
    </citation>
    <scope>NUCLEOTIDE SEQUENCE [LARGE SCALE GENOMIC DNA]</scope>
    <source>
        <strain evidence="7 8">4Rx5</strain>
    </source>
</reference>
<organism evidence="7 8">
    <name type="scientific">Serratia plymuthica</name>
    <dbReference type="NCBI Taxonomy" id="82996"/>
    <lineage>
        <taxon>Bacteria</taxon>
        <taxon>Pseudomonadati</taxon>
        <taxon>Pseudomonadota</taxon>
        <taxon>Gammaproteobacteria</taxon>
        <taxon>Enterobacterales</taxon>
        <taxon>Yersiniaceae</taxon>
        <taxon>Serratia</taxon>
    </lineage>
</organism>
<protein>
    <submittedName>
        <fullName evidence="7">FAD-dependent oxidoreductase</fullName>
    </submittedName>
</protein>
<evidence type="ECO:0000256" key="2">
    <source>
        <dbReference type="ARBA" id="ARBA00005272"/>
    </source>
</evidence>
<keyword evidence="3" id="KW-0285">Flavoprotein</keyword>
<feature type="domain" description="FAD/NAD(P)-binding" evidence="6">
    <location>
        <begin position="4"/>
        <end position="314"/>
    </location>
</feature>
<dbReference type="Pfam" id="PF07992">
    <property type="entry name" value="Pyr_redox_2"/>
    <property type="match status" value="1"/>
</dbReference>
<proteinExistence type="inferred from homology"/>
<dbReference type="AlphaFoldDB" id="A0A318NTX3"/>
<comment type="similarity">
    <text evidence="2">Belongs to the NADH dehydrogenase family.</text>
</comment>
<evidence type="ECO:0000256" key="5">
    <source>
        <dbReference type="ARBA" id="ARBA00023002"/>
    </source>
</evidence>